<comment type="caution">
    <text evidence="2">The sequence shown here is derived from an EMBL/GenBank/DDBJ whole genome shotgun (WGS) entry which is preliminary data.</text>
</comment>
<evidence type="ECO:0000313" key="3">
    <source>
        <dbReference type="Proteomes" id="UP001321749"/>
    </source>
</evidence>
<gene>
    <name evidence="2" type="ORF">QBC42DRAFT_34693</name>
</gene>
<keyword evidence="3" id="KW-1185">Reference proteome</keyword>
<evidence type="ECO:0000256" key="1">
    <source>
        <dbReference type="SAM" id="MobiDB-lite"/>
    </source>
</evidence>
<protein>
    <submittedName>
        <fullName evidence="2">Uncharacterized protein</fullName>
    </submittedName>
</protein>
<proteinExistence type="predicted"/>
<name>A0AAV9HAC2_9PEZI</name>
<reference evidence="2" key="1">
    <citation type="journal article" date="2023" name="Mol. Phylogenet. Evol.">
        <title>Genome-scale phylogeny and comparative genomics of the fungal order Sordariales.</title>
        <authorList>
            <person name="Hensen N."/>
            <person name="Bonometti L."/>
            <person name="Westerberg I."/>
            <person name="Brannstrom I.O."/>
            <person name="Guillou S."/>
            <person name="Cros-Aarteil S."/>
            <person name="Calhoun S."/>
            <person name="Haridas S."/>
            <person name="Kuo A."/>
            <person name="Mondo S."/>
            <person name="Pangilinan J."/>
            <person name="Riley R."/>
            <person name="LaButti K."/>
            <person name="Andreopoulos B."/>
            <person name="Lipzen A."/>
            <person name="Chen C."/>
            <person name="Yan M."/>
            <person name="Daum C."/>
            <person name="Ng V."/>
            <person name="Clum A."/>
            <person name="Steindorff A."/>
            <person name="Ohm R.A."/>
            <person name="Martin F."/>
            <person name="Silar P."/>
            <person name="Natvig D.O."/>
            <person name="Lalanne C."/>
            <person name="Gautier V."/>
            <person name="Ament-Velasquez S.L."/>
            <person name="Kruys A."/>
            <person name="Hutchinson M.I."/>
            <person name="Powell A.J."/>
            <person name="Barry K."/>
            <person name="Miller A.N."/>
            <person name="Grigoriev I.V."/>
            <person name="Debuchy R."/>
            <person name="Gladieux P."/>
            <person name="Hiltunen Thoren M."/>
            <person name="Johannesson H."/>
        </authorList>
    </citation>
    <scope>NUCLEOTIDE SEQUENCE</scope>
    <source>
        <strain evidence="2">PSN324</strain>
    </source>
</reference>
<accession>A0AAV9HAC2</accession>
<organism evidence="2 3">
    <name type="scientific">Cladorrhinum samala</name>
    <dbReference type="NCBI Taxonomy" id="585594"/>
    <lineage>
        <taxon>Eukaryota</taxon>
        <taxon>Fungi</taxon>
        <taxon>Dikarya</taxon>
        <taxon>Ascomycota</taxon>
        <taxon>Pezizomycotina</taxon>
        <taxon>Sordariomycetes</taxon>
        <taxon>Sordariomycetidae</taxon>
        <taxon>Sordariales</taxon>
        <taxon>Podosporaceae</taxon>
        <taxon>Cladorrhinum</taxon>
    </lineage>
</organism>
<dbReference type="AlphaFoldDB" id="A0AAV9HAC2"/>
<feature type="compositionally biased region" description="Low complexity" evidence="1">
    <location>
        <begin position="182"/>
        <end position="200"/>
    </location>
</feature>
<dbReference type="Proteomes" id="UP001321749">
    <property type="component" value="Unassembled WGS sequence"/>
</dbReference>
<feature type="region of interest" description="Disordered" evidence="1">
    <location>
        <begin position="1"/>
        <end position="38"/>
    </location>
</feature>
<feature type="compositionally biased region" description="Polar residues" evidence="1">
    <location>
        <begin position="14"/>
        <end position="33"/>
    </location>
</feature>
<reference evidence="2" key="2">
    <citation type="submission" date="2023-06" db="EMBL/GenBank/DDBJ databases">
        <authorList>
            <consortium name="Lawrence Berkeley National Laboratory"/>
            <person name="Mondo S.J."/>
            <person name="Hensen N."/>
            <person name="Bonometti L."/>
            <person name="Westerberg I."/>
            <person name="Brannstrom I.O."/>
            <person name="Guillou S."/>
            <person name="Cros-Aarteil S."/>
            <person name="Calhoun S."/>
            <person name="Haridas S."/>
            <person name="Kuo A."/>
            <person name="Pangilinan J."/>
            <person name="Riley R."/>
            <person name="Labutti K."/>
            <person name="Andreopoulos B."/>
            <person name="Lipzen A."/>
            <person name="Chen C."/>
            <person name="Yanf M."/>
            <person name="Daum C."/>
            <person name="Ng V."/>
            <person name="Clum A."/>
            <person name="Steindorff A."/>
            <person name="Ohm R."/>
            <person name="Martin F."/>
            <person name="Silar P."/>
            <person name="Natvig D."/>
            <person name="Lalanne C."/>
            <person name="Gautier V."/>
            <person name="Ament-Velasquez S.L."/>
            <person name="Kruys A."/>
            <person name="Hutchinson M.I."/>
            <person name="Powell A.J."/>
            <person name="Barry K."/>
            <person name="Miller A.N."/>
            <person name="Grigoriev I.V."/>
            <person name="Debuchy R."/>
            <person name="Gladieux P."/>
            <person name="Thoren M.H."/>
            <person name="Johannesson H."/>
        </authorList>
    </citation>
    <scope>NUCLEOTIDE SEQUENCE</scope>
    <source>
        <strain evidence="2">PSN324</strain>
    </source>
</reference>
<sequence>MSIARAFTNRRVKQSLQTADLNSSPQRSNSKGSGASIRNKISSPVELIHTTNMLSYNAPDLFAQSKTASSAGSSHRSDDDMSDSALTAGTTPPTSPDIETSPKRAMNPNRSKSPEPNHLSAYFAAPGQPLQAPPRKAQAPVIPQRAPSHSKNASMNLVRQRSASNVSQASQQTVSTNASYTFSRSSSSSTATSASSQVSAPLQHRMKHSGSAAAAAALVASSATQAQRYQHRKDYSESHHPFGHELAQVSEIAEEYGVKEQVIVVDAEEKEMIARGLLKFTASDYLGEVQGLISSFFVEEQLKPTPIAAAAWI</sequence>
<evidence type="ECO:0000313" key="2">
    <source>
        <dbReference type="EMBL" id="KAK4457727.1"/>
    </source>
</evidence>
<dbReference type="EMBL" id="MU865100">
    <property type="protein sequence ID" value="KAK4457727.1"/>
    <property type="molecule type" value="Genomic_DNA"/>
</dbReference>
<feature type="region of interest" description="Disordered" evidence="1">
    <location>
        <begin position="182"/>
        <end position="203"/>
    </location>
</feature>
<feature type="region of interest" description="Disordered" evidence="1">
    <location>
        <begin position="67"/>
        <end position="151"/>
    </location>
</feature>